<gene>
    <name evidence="1" type="ORF">BLEM_0123</name>
</gene>
<dbReference type="RefSeq" id="WP_226847380.1">
    <property type="nucleotide sequence ID" value="NZ_BDIS01000015.1"/>
</dbReference>
<accession>A0A261FW60</accession>
<keyword evidence="1" id="KW-0456">Lyase</keyword>
<dbReference type="GO" id="GO:0016829">
    <property type="term" value="F:lyase activity"/>
    <property type="evidence" value="ECO:0007669"/>
    <property type="project" value="UniProtKB-KW"/>
</dbReference>
<protein>
    <submittedName>
        <fullName evidence="1">CTP synthase (UTP-ammonia lyase)</fullName>
    </submittedName>
</protein>
<dbReference type="AlphaFoldDB" id="A0A261FW60"/>
<dbReference type="EMBL" id="MWWX01000001">
    <property type="protein sequence ID" value="OZG63420.1"/>
    <property type="molecule type" value="Genomic_DNA"/>
</dbReference>
<comment type="caution">
    <text evidence="1">The sequence shown here is derived from an EMBL/GenBank/DDBJ whole genome shotgun (WGS) entry which is preliminary data.</text>
</comment>
<name>A0A261FW60_9BIFI</name>
<organism evidence="1 2">
    <name type="scientific">Bifidobacterium lemurum</name>
    <dbReference type="NCBI Taxonomy" id="1603886"/>
    <lineage>
        <taxon>Bacteria</taxon>
        <taxon>Bacillati</taxon>
        <taxon>Actinomycetota</taxon>
        <taxon>Actinomycetes</taxon>
        <taxon>Bifidobacteriales</taxon>
        <taxon>Bifidobacteriaceae</taxon>
        <taxon>Bifidobacterium</taxon>
    </lineage>
</organism>
<keyword evidence="2" id="KW-1185">Reference proteome</keyword>
<dbReference type="STRING" id="1603886.GCA_001895165_01222"/>
<evidence type="ECO:0000313" key="2">
    <source>
        <dbReference type="Proteomes" id="UP000216352"/>
    </source>
</evidence>
<dbReference type="Proteomes" id="UP000216352">
    <property type="component" value="Unassembled WGS sequence"/>
</dbReference>
<evidence type="ECO:0000313" key="1">
    <source>
        <dbReference type="EMBL" id="OZG63420.1"/>
    </source>
</evidence>
<reference evidence="1 2" key="1">
    <citation type="journal article" date="2017" name="BMC Genomics">
        <title>Comparative genomic and phylogenomic analyses of the Bifidobacteriaceae family.</title>
        <authorList>
            <person name="Lugli G.A."/>
            <person name="Milani C."/>
            <person name="Turroni F."/>
            <person name="Duranti S."/>
            <person name="Mancabelli L."/>
            <person name="Mangifesta M."/>
            <person name="Ferrario C."/>
            <person name="Modesto M."/>
            <person name="Mattarelli P."/>
            <person name="Jiri K."/>
            <person name="van Sinderen D."/>
            <person name="Ventura M."/>
        </authorList>
    </citation>
    <scope>NUCLEOTIDE SEQUENCE [LARGE SCALE GENOMIC DNA]</scope>
    <source>
        <strain evidence="1 2">DSM 28807</strain>
    </source>
</reference>
<sequence>MNELFADAEKAGRCVVGEDDTTRAKLRRRVKSGEAVCPYRTLYARAEYWNGLNAVEKTQHVVASLARRHTQWVFAGLSAAAMLGIDHSWSLHDDGAVTIATQGSCHSVKGYRKLRRIYMPSIPTQEVLYRGQKIHVTTVARTLVDCGLSMPFMFALALFDSAFRRQLVTEDEIVAVCDGKKDACGPVFRLLHYADPLSENGGESLCRAVIIEEGFAIPELQHVFVDPDNPINQYRVDYVWHCPDGRIVVLEYDGVRKYVDGSMTRDRTVAELVSNERSREMGLRRAGVHEIVRVFHHEVVDRTSLVMKLERAEVPHADMRYSLYERQA</sequence>
<proteinExistence type="predicted"/>